<comment type="caution">
    <text evidence="1">The sequence shown here is derived from an EMBL/GenBank/DDBJ whole genome shotgun (WGS) entry which is preliminary data.</text>
</comment>
<proteinExistence type="predicted"/>
<reference evidence="1 2" key="1">
    <citation type="submission" date="2019-07" db="EMBL/GenBank/DDBJ databases">
        <title>The draft genome sequence of Aquimarina algiphila M91.</title>
        <authorList>
            <person name="Meng X."/>
        </authorList>
    </citation>
    <scope>NUCLEOTIDE SEQUENCE [LARGE SCALE GENOMIC DNA]</scope>
    <source>
        <strain evidence="1 2">M91</strain>
    </source>
</reference>
<accession>A0A554VB68</accession>
<sequence>MNKAKYQEFIDKHNLKTLPKKIQEAIARCNHLKIRLENIKKDGVQTDEMEKFTKLQKQVTTCEEEIYLALQNHFADQLQNNDSLKENTTKKVGFNKEKEQLRHNEKILDSLKRMNWTTNIKRSELRRMGLKHPLNKWEIKIGEHTLKRSTLLSFKFNLI</sequence>
<gene>
    <name evidence="1" type="ORF">FOF46_28740</name>
</gene>
<organism evidence="1 2">
    <name type="scientific">Aquimarina algiphila</name>
    <dbReference type="NCBI Taxonomy" id="2047982"/>
    <lineage>
        <taxon>Bacteria</taxon>
        <taxon>Pseudomonadati</taxon>
        <taxon>Bacteroidota</taxon>
        <taxon>Flavobacteriia</taxon>
        <taxon>Flavobacteriales</taxon>
        <taxon>Flavobacteriaceae</taxon>
        <taxon>Aquimarina</taxon>
    </lineage>
</organism>
<name>A0A554VB68_9FLAO</name>
<dbReference type="AlphaFoldDB" id="A0A554VB68"/>
<dbReference type="Proteomes" id="UP000318833">
    <property type="component" value="Unassembled WGS sequence"/>
</dbReference>
<dbReference type="EMBL" id="VLNR01000101">
    <property type="protein sequence ID" value="TSE03689.1"/>
    <property type="molecule type" value="Genomic_DNA"/>
</dbReference>
<dbReference type="RefSeq" id="WP_143918906.1">
    <property type="nucleotide sequence ID" value="NZ_CANMIK010000095.1"/>
</dbReference>
<protein>
    <submittedName>
        <fullName evidence="1">Uncharacterized protein</fullName>
    </submittedName>
</protein>
<evidence type="ECO:0000313" key="2">
    <source>
        <dbReference type="Proteomes" id="UP000318833"/>
    </source>
</evidence>
<keyword evidence="2" id="KW-1185">Reference proteome</keyword>
<evidence type="ECO:0000313" key="1">
    <source>
        <dbReference type="EMBL" id="TSE03689.1"/>
    </source>
</evidence>